<dbReference type="Pfam" id="PF01979">
    <property type="entry name" value="Amidohydro_1"/>
    <property type="match status" value="1"/>
</dbReference>
<dbReference type="SUPFAM" id="SSF51338">
    <property type="entry name" value="Composite domain of metallo-dependent hydrolases"/>
    <property type="match status" value="1"/>
</dbReference>
<evidence type="ECO:0000313" key="3">
    <source>
        <dbReference type="Proteomes" id="UP000315103"/>
    </source>
</evidence>
<gene>
    <name evidence="2" type="ORF">FO441_11260</name>
</gene>
<keyword evidence="3" id="KW-1185">Reference proteome</keyword>
<dbReference type="PANTHER" id="PTHR43135">
    <property type="entry name" value="ALPHA-D-RIBOSE 1-METHYLPHOSPHONATE 5-TRIPHOSPHATE DIPHOSPHATASE"/>
    <property type="match status" value="1"/>
</dbReference>
<comment type="caution">
    <text evidence="2">The sequence shown here is derived from an EMBL/GenBank/DDBJ whole genome shotgun (WGS) entry which is preliminary data.</text>
</comment>
<sequence>MSRMHHVIHNVQFFDGYGLRLGNVEVQDGRIAAVDSDRQTGNDIDGTGKFLFPGLVDMHTHITPASARHYLASGVTTVRNTAGNFEIIKAMDRIAPAVHATYRMIDGDPGLWGPTSYGNISTNDAEEARRGVDELHAQGAGFVKVYGNIQEDVLAAVVEQAHGYRLPVAADFIHSKMIDGVKAARVGIDWLEHASGILQSLYPAFHSQLSDEEFEAVAAEPLDEERLDEVLGMLLDADVKLVPTLTLYRHLAEGKQFAASAIAASKQLSMLEMDDNFEIKAQFESIAPHVTKEMQRREKWAYEKVGVIAQRYMDIGGEIYIGTDAPAGIWNYPGISLIEEMLEFEALGLPRNDVIRKATEEACASIGYENKGRIARGYDADLVLLDKNPLDDLTHLLSVHTVIRAGEIHRLEDIYSHTIDRDALMQLFEKVAAKYGGEV</sequence>
<dbReference type="Gene3D" id="3.40.50.10910">
    <property type="entry name" value="Amidohydrolase"/>
    <property type="match status" value="1"/>
</dbReference>
<dbReference type="InterPro" id="IPR032466">
    <property type="entry name" value="Metal_Hydrolase"/>
</dbReference>
<dbReference type="AlphaFoldDB" id="A0A558AS39"/>
<dbReference type="PANTHER" id="PTHR43135:SF3">
    <property type="entry name" value="ALPHA-D-RIBOSE 1-METHYLPHOSPHONATE 5-TRIPHOSPHATE DIPHOSPHATASE"/>
    <property type="match status" value="1"/>
</dbReference>
<dbReference type="SUPFAM" id="SSF51556">
    <property type="entry name" value="Metallo-dependent hydrolases"/>
    <property type="match status" value="1"/>
</dbReference>
<proteinExistence type="predicted"/>
<dbReference type="Gene3D" id="3.30.110.90">
    <property type="entry name" value="Amidohydrolase"/>
    <property type="match status" value="1"/>
</dbReference>
<evidence type="ECO:0000259" key="1">
    <source>
        <dbReference type="Pfam" id="PF01979"/>
    </source>
</evidence>
<dbReference type="InterPro" id="IPR011059">
    <property type="entry name" value="Metal-dep_hydrolase_composite"/>
</dbReference>
<dbReference type="Gene3D" id="2.30.40.10">
    <property type="entry name" value="Urease, subunit C, domain 1"/>
    <property type="match status" value="1"/>
</dbReference>
<dbReference type="Proteomes" id="UP000315103">
    <property type="component" value="Unassembled WGS sequence"/>
</dbReference>
<dbReference type="InterPro" id="IPR006680">
    <property type="entry name" value="Amidohydro-rel"/>
</dbReference>
<feature type="domain" description="Amidohydrolase-related" evidence="1">
    <location>
        <begin position="50"/>
        <end position="408"/>
    </location>
</feature>
<evidence type="ECO:0000313" key="2">
    <source>
        <dbReference type="EMBL" id="TVT27070.1"/>
    </source>
</evidence>
<protein>
    <submittedName>
        <fullName evidence="2">Amidohydrolase family protein</fullName>
    </submittedName>
</protein>
<reference evidence="2 3" key="1">
    <citation type="submission" date="2019-07" db="EMBL/GenBank/DDBJ databases">
        <title>Salinicoccus cyprini sp. nov., isolated from gastro-intestinal tract of mirror carp, Cyprinus carpio var. specularis, collected from Gobind Sagar Reservoir, Himachal Pradesh, India.</title>
        <authorList>
            <person name="Talwar C."/>
            <person name="Singh A.K."/>
            <person name="Lal R."/>
            <person name="Negi R.K."/>
        </authorList>
    </citation>
    <scope>NUCLEOTIDE SEQUENCE [LARGE SCALE GENOMIC DNA]</scope>
    <source>
        <strain evidence="2 3">CT19</strain>
    </source>
</reference>
<organism evidence="2 3">
    <name type="scientific">Salinicoccus cyprini</name>
    <dbReference type="NCBI Taxonomy" id="2493691"/>
    <lineage>
        <taxon>Bacteria</taxon>
        <taxon>Bacillati</taxon>
        <taxon>Bacillota</taxon>
        <taxon>Bacilli</taxon>
        <taxon>Bacillales</taxon>
        <taxon>Staphylococcaceae</taxon>
        <taxon>Salinicoccus</taxon>
    </lineage>
</organism>
<dbReference type="GO" id="GO:0016810">
    <property type="term" value="F:hydrolase activity, acting on carbon-nitrogen (but not peptide) bonds"/>
    <property type="evidence" value="ECO:0007669"/>
    <property type="project" value="InterPro"/>
</dbReference>
<name>A0A558AS39_9STAP</name>
<dbReference type="InterPro" id="IPR051781">
    <property type="entry name" value="Metallo-dep_Hydrolase"/>
</dbReference>
<dbReference type="Gene3D" id="1.20.58.520">
    <property type="entry name" value="Amidohydrolase"/>
    <property type="match status" value="1"/>
</dbReference>
<dbReference type="OrthoDB" id="9797498at2"/>
<dbReference type="EMBL" id="VMSJ01000005">
    <property type="protein sequence ID" value="TVT27070.1"/>
    <property type="molecule type" value="Genomic_DNA"/>
</dbReference>
<accession>A0A558AS39</accession>
<keyword evidence="2" id="KW-0378">Hydrolase</keyword>